<reference evidence="5 6" key="1">
    <citation type="submission" date="2014-12" db="EMBL/GenBank/DDBJ databases">
        <title>Draft genome sequences of 29 type strains of Enterococci.</title>
        <authorList>
            <person name="Zhong Z."/>
            <person name="Sun Z."/>
            <person name="Liu W."/>
            <person name="Zhang W."/>
            <person name="Zhang H."/>
        </authorList>
    </citation>
    <scope>NUCLEOTIDE SEQUENCE [LARGE SCALE GENOMIC DNA]</scope>
    <source>
        <strain evidence="5 6">DSM 21207</strain>
    </source>
</reference>
<evidence type="ECO:0000313" key="5">
    <source>
        <dbReference type="EMBL" id="OJG16556.1"/>
    </source>
</evidence>
<proteinExistence type="predicted"/>
<evidence type="ECO:0000259" key="4">
    <source>
        <dbReference type="PROSITE" id="PS50893"/>
    </source>
</evidence>
<evidence type="ECO:0000256" key="1">
    <source>
        <dbReference type="ARBA" id="ARBA00022448"/>
    </source>
</evidence>
<sequence>MELLLSVNQLVKKYDTKTVLDNVSFEITKGEIVGLLGVNGSGKTTLMKVILGLTSSEAGEIKYKGNSNYLKSFKSIREFGYLLDCKLFEYLSGYDNLYTVGKYANHWQGKTKTEIAEEINGLLDLVDLPNSKKRVKGYSFGMKQRLGLAMALMGTPDFLVLDEPFVGLDPVGIEHLLGFISNLRKDLDITILISSHQLNEVEQISDRYLYITNQKVKEVTKNSSKKYLIKLNNPDKLLLNQLQSIADIKHNDVLFEAKNELIDRVLKIIYQNHGEITDIQVTNDNLVDLFRGDSK</sequence>
<dbReference type="Gene3D" id="3.40.50.300">
    <property type="entry name" value="P-loop containing nucleotide triphosphate hydrolases"/>
    <property type="match status" value="1"/>
</dbReference>
<comment type="caution">
    <text evidence="5">The sequence shown here is derived from an EMBL/GenBank/DDBJ whole genome shotgun (WGS) entry which is preliminary data.</text>
</comment>
<evidence type="ECO:0000256" key="3">
    <source>
        <dbReference type="ARBA" id="ARBA00022840"/>
    </source>
</evidence>
<protein>
    <submittedName>
        <fullName evidence="5">ABC transporter ATP-binding protein</fullName>
    </submittedName>
</protein>
<dbReference type="InterPro" id="IPR003439">
    <property type="entry name" value="ABC_transporter-like_ATP-bd"/>
</dbReference>
<dbReference type="PROSITE" id="PS50893">
    <property type="entry name" value="ABC_TRANSPORTER_2"/>
    <property type="match status" value="1"/>
</dbReference>
<dbReference type="OrthoDB" id="9804819at2"/>
<dbReference type="Pfam" id="PF00005">
    <property type="entry name" value="ABC_tran"/>
    <property type="match status" value="1"/>
</dbReference>
<gene>
    <name evidence="5" type="ORF">RU96_GL000023</name>
</gene>
<dbReference type="RefSeq" id="WP_071863526.1">
    <property type="nucleotide sequence ID" value="NZ_JBHLVQ010000015.1"/>
</dbReference>
<dbReference type="SMART" id="SM00382">
    <property type="entry name" value="AAA"/>
    <property type="match status" value="1"/>
</dbReference>
<dbReference type="InterPro" id="IPR017871">
    <property type="entry name" value="ABC_transporter-like_CS"/>
</dbReference>
<dbReference type="Proteomes" id="UP000182835">
    <property type="component" value="Unassembled WGS sequence"/>
</dbReference>
<dbReference type="SUPFAM" id="SSF52540">
    <property type="entry name" value="P-loop containing nucleoside triphosphate hydrolases"/>
    <property type="match status" value="1"/>
</dbReference>
<dbReference type="InterPro" id="IPR051782">
    <property type="entry name" value="ABC_Transporter_VariousFunc"/>
</dbReference>
<evidence type="ECO:0000256" key="2">
    <source>
        <dbReference type="ARBA" id="ARBA00022741"/>
    </source>
</evidence>
<dbReference type="InterPro" id="IPR027417">
    <property type="entry name" value="P-loop_NTPase"/>
</dbReference>
<name>A0A1L8RA06_9ENTE</name>
<keyword evidence="1" id="KW-0813">Transport</keyword>
<dbReference type="PANTHER" id="PTHR42939">
    <property type="entry name" value="ABC TRANSPORTER ATP-BINDING PROTEIN ALBC-RELATED"/>
    <property type="match status" value="1"/>
</dbReference>
<dbReference type="GO" id="GO:0016887">
    <property type="term" value="F:ATP hydrolysis activity"/>
    <property type="evidence" value="ECO:0007669"/>
    <property type="project" value="InterPro"/>
</dbReference>
<organism evidence="5 6">
    <name type="scientific">Enterococcus canintestini</name>
    <dbReference type="NCBI Taxonomy" id="317010"/>
    <lineage>
        <taxon>Bacteria</taxon>
        <taxon>Bacillati</taxon>
        <taxon>Bacillota</taxon>
        <taxon>Bacilli</taxon>
        <taxon>Lactobacillales</taxon>
        <taxon>Enterococcaceae</taxon>
        <taxon>Enterococcus</taxon>
    </lineage>
</organism>
<dbReference type="GO" id="GO:0005524">
    <property type="term" value="F:ATP binding"/>
    <property type="evidence" value="ECO:0007669"/>
    <property type="project" value="UniProtKB-KW"/>
</dbReference>
<evidence type="ECO:0000313" key="6">
    <source>
        <dbReference type="Proteomes" id="UP000182835"/>
    </source>
</evidence>
<keyword evidence="3 5" id="KW-0067">ATP-binding</keyword>
<dbReference type="PANTHER" id="PTHR42939:SF1">
    <property type="entry name" value="ABC TRANSPORTER ATP-BINDING PROTEIN ALBC-RELATED"/>
    <property type="match status" value="1"/>
</dbReference>
<keyword evidence="2" id="KW-0547">Nucleotide-binding</keyword>
<accession>A0A1L8RA06</accession>
<dbReference type="EMBL" id="JXKG01000001">
    <property type="protein sequence ID" value="OJG16556.1"/>
    <property type="molecule type" value="Genomic_DNA"/>
</dbReference>
<dbReference type="InterPro" id="IPR003593">
    <property type="entry name" value="AAA+_ATPase"/>
</dbReference>
<feature type="domain" description="ABC transporter" evidence="4">
    <location>
        <begin position="5"/>
        <end position="238"/>
    </location>
</feature>
<dbReference type="AlphaFoldDB" id="A0A1L8RA06"/>
<dbReference type="STRING" id="317010.RU96_GL000023"/>
<dbReference type="PROSITE" id="PS00211">
    <property type="entry name" value="ABC_TRANSPORTER_1"/>
    <property type="match status" value="1"/>
</dbReference>